<evidence type="ECO:0000313" key="2">
    <source>
        <dbReference type="EMBL" id="CDW74106.1"/>
    </source>
</evidence>
<evidence type="ECO:0000313" key="3">
    <source>
        <dbReference type="Proteomes" id="UP000039865"/>
    </source>
</evidence>
<feature type="compositionally biased region" description="Low complexity" evidence="1">
    <location>
        <begin position="68"/>
        <end position="84"/>
    </location>
</feature>
<feature type="region of interest" description="Disordered" evidence="1">
    <location>
        <begin position="1"/>
        <end position="35"/>
    </location>
</feature>
<organism evidence="2 3">
    <name type="scientific">Stylonychia lemnae</name>
    <name type="common">Ciliate</name>
    <dbReference type="NCBI Taxonomy" id="5949"/>
    <lineage>
        <taxon>Eukaryota</taxon>
        <taxon>Sar</taxon>
        <taxon>Alveolata</taxon>
        <taxon>Ciliophora</taxon>
        <taxon>Intramacronucleata</taxon>
        <taxon>Spirotrichea</taxon>
        <taxon>Stichotrichia</taxon>
        <taxon>Sporadotrichida</taxon>
        <taxon>Oxytrichidae</taxon>
        <taxon>Stylonychinae</taxon>
        <taxon>Stylonychia</taxon>
    </lineage>
</organism>
<feature type="region of interest" description="Disordered" evidence="1">
    <location>
        <begin position="54"/>
        <end position="89"/>
    </location>
</feature>
<sequence>MSFNKNKVLQQSVHSVKDLPPLSNRGSERELQNVNNDGLIQKLKLKLNKGGEIANQHSARGEEKPTRNNQQDNDQNLVNKNNQDYSQYSNPQQLKNTFKKQESNYLYNYLQQYGSKNTTQEYTNMTKQRNLSTEKLIYGCAKKFMIKQEYYDLKAVNSILFNQQARIVSVFKDYLIYDDICEFLTSMYTSDQSKVLFQQHMRKEKERLQKFKTISQTPNYNVLESKQILHKNLKFKQKAYHDKVKLQKLLQQEQIQRQLDAAAMKFNIAAGQTGTKKDIKNLQFQKLIQSSLVQEYNFTKQNISQNYDMSLSLSKYSIGKELNLSGVRQSGTNFNSNKNDQSKLAKLFKLDDSVIMIENQGLMSQRTNQGLMSQRTNQGLQTQRTLTLNDDFMPAGAYLKEMNPIMIKQQSHYQEPPRVRILPDIPKPNPTPRNETKDVDKIMPQNTLQPSQIQGNEEKSQQFQLRKYKTPSILSQHELTKQKTRIGDPSGNQDIQDYLDDDIDEIEKSQSLLKDGKFQDKQKANQHLKVGDQIQLHRRVDTEVDPFTQSYDSNDYNHFFADYQKKQTTEYNDYDQIQGRNSDYYQIYKNSIKKSTDDNNPLEFQRAPSSISNLHKPPRDHKYTQSVMNAQSEEEKKTYMSISSANSFKNQINFEKSHNILKLNLKPTIQEDSASNSKQIKSQQNKKFLQKLVFKNRKEQITIKTNDSSQNMIQSVNASPGPQQQDRKMAYLTPLNNQQVNFSVQFSPQTRNTMNQKLSNLSQSNPKLSIKNSPDNRITNVLSSQSSLNQIDSTNDKGYDPNYYSLKNSMIGSTIQKNSQNKLPENTKSSHLQQIPKIKIIKKPKIIFNQGPDFSRNSLVSQQSNYNQQQNQPYSHGSPEMKITQGRRMNRNEYINLKTRAHSYGGSGGGHQVQNPASTISNIQTPSIVHHSPKSPSVYQSQNSQFGVTQMIENPSSIMIHDQKESILHQSQSNKQNRQLIIKKAIKPQQLKFKVNAYKFVNRPQSNLDTYQQPPPI</sequence>
<protein>
    <submittedName>
        <fullName evidence="2">Uncharacterized protein</fullName>
    </submittedName>
</protein>
<name>A0A077ZWY4_STYLE</name>
<feature type="compositionally biased region" description="Polar residues" evidence="1">
    <location>
        <begin position="1"/>
        <end position="14"/>
    </location>
</feature>
<dbReference type="InParanoid" id="A0A077ZWY4"/>
<accession>A0A077ZWY4</accession>
<evidence type="ECO:0000256" key="1">
    <source>
        <dbReference type="SAM" id="MobiDB-lite"/>
    </source>
</evidence>
<gene>
    <name evidence="2" type="primary">Contig17877.g859</name>
    <name evidence="2" type="ORF">STYLEM_3099</name>
</gene>
<dbReference type="AlphaFoldDB" id="A0A077ZWY4"/>
<feature type="region of interest" description="Disordered" evidence="1">
    <location>
        <begin position="852"/>
        <end position="881"/>
    </location>
</feature>
<reference evidence="2 3" key="1">
    <citation type="submission" date="2014-06" db="EMBL/GenBank/DDBJ databases">
        <authorList>
            <person name="Swart Estienne"/>
        </authorList>
    </citation>
    <scope>NUCLEOTIDE SEQUENCE [LARGE SCALE GENOMIC DNA]</scope>
    <source>
        <strain evidence="2 3">130c</strain>
    </source>
</reference>
<keyword evidence="3" id="KW-1185">Reference proteome</keyword>
<feature type="compositionally biased region" description="Low complexity" evidence="1">
    <location>
        <begin position="861"/>
        <end position="875"/>
    </location>
</feature>
<dbReference type="EMBL" id="CCKQ01003003">
    <property type="protein sequence ID" value="CDW74106.1"/>
    <property type="molecule type" value="Genomic_DNA"/>
</dbReference>
<feature type="region of interest" description="Disordered" evidence="1">
    <location>
        <begin position="411"/>
        <end position="439"/>
    </location>
</feature>
<dbReference type="Proteomes" id="UP000039865">
    <property type="component" value="Unassembled WGS sequence"/>
</dbReference>
<proteinExistence type="predicted"/>